<gene>
    <name evidence="1" type="ORF">LEP1GSC038_3550</name>
</gene>
<accession>M6FNZ1</accession>
<dbReference type="Proteomes" id="UP000012101">
    <property type="component" value="Unassembled WGS sequence"/>
</dbReference>
<protein>
    <submittedName>
        <fullName evidence="1">Uncharacterized protein</fullName>
    </submittedName>
</protein>
<proteinExistence type="predicted"/>
<evidence type="ECO:0000313" key="1">
    <source>
        <dbReference type="EMBL" id="EMM72852.1"/>
    </source>
</evidence>
<sequence>MVRNAKSDTKKRNAEYLILGSKYRDRLLSNIKISETDKVFIYDYSTDYLVSFTVKNLNAVACLNVHASSKDWPYRQGDYQIGFAIDKKLLKGFRDKYFSNTLVYIGKQNPFNKGKMKRILWKKIDLKEFPNIKMKPEHVSIFKGYTFGQTYQFESEDLKYHVQDILKSNEVKCRRLLVIKSKTKDLVFENLYSKEREGASFVDLGFVGTGNHQWGQWTGKMFKNRPPVIFGFLYESFTCEDIDFLKLPASRIRVSCDSRL</sequence>
<name>M6FNZ1_9LEPT</name>
<reference evidence="1 2" key="1">
    <citation type="submission" date="2013-01" db="EMBL/GenBank/DDBJ databases">
        <authorList>
            <person name="Harkins D.M."/>
            <person name="Durkin A.S."/>
            <person name="Brinkac L.M."/>
            <person name="Haft D.H."/>
            <person name="Selengut J.D."/>
            <person name="Sanka R."/>
            <person name="DePew J."/>
            <person name="Purushe J."/>
            <person name="Hospenthal D.R."/>
            <person name="Murray C.K."/>
            <person name="Pimentel G."/>
            <person name="Wasfy M."/>
            <person name="Vinetz J.M."/>
            <person name="Sutton G.G."/>
            <person name="Nierman W.C."/>
            <person name="Fouts D.E."/>
        </authorList>
    </citation>
    <scope>NUCLEOTIDE SEQUENCE [LARGE SCALE GENOMIC DNA]</scope>
    <source>
        <strain evidence="1 2">2006001855</strain>
    </source>
</reference>
<comment type="caution">
    <text evidence="1">The sequence shown here is derived from an EMBL/GenBank/DDBJ whole genome shotgun (WGS) entry which is preliminary data.</text>
</comment>
<evidence type="ECO:0000313" key="2">
    <source>
        <dbReference type="Proteomes" id="UP000012101"/>
    </source>
</evidence>
<dbReference type="EMBL" id="AFJM02000036">
    <property type="protein sequence ID" value="EMM72852.1"/>
    <property type="molecule type" value="Genomic_DNA"/>
</dbReference>
<dbReference type="AlphaFoldDB" id="M6FNZ1"/>
<organism evidence="1 2">
    <name type="scientific">Leptospira weilii str. 2006001855</name>
    <dbReference type="NCBI Taxonomy" id="996804"/>
    <lineage>
        <taxon>Bacteria</taxon>
        <taxon>Pseudomonadati</taxon>
        <taxon>Spirochaetota</taxon>
        <taxon>Spirochaetia</taxon>
        <taxon>Leptospirales</taxon>
        <taxon>Leptospiraceae</taxon>
        <taxon>Leptospira</taxon>
    </lineage>
</organism>